<comment type="caution">
    <text evidence="1">The sequence shown here is derived from an EMBL/GenBank/DDBJ whole genome shotgun (WGS) entry which is preliminary data.</text>
</comment>
<accession>A0ACC2YEY9</accession>
<dbReference type="EMBL" id="JAPDRP010000039">
    <property type="protein sequence ID" value="KAJ9633935.1"/>
    <property type="molecule type" value="Genomic_DNA"/>
</dbReference>
<dbReference type="Proteomes" id="UP001172680">
    <property type="component" value="Unassembled WGS sequence"/>
</dbReference>
<sequence length="157" mass="16788">MCDLASSQHMFSGLENEAQGPHELVKYFFIIIQYRPAGVMAPNFPSDQSPPLSQLPSALPSIDKKRKKKKPKPPDTKDASSASAADGASNEKKEEKSMQALLAEEDAAGTSTLENQALAARPAGEEKMRQKKPHAAPTKQPPSGRTKSAGASDWTSG</sequence>
<reference evidence="1" key="1">
    <citation type="submission" date="2022-10" db="EMBL/GenBank/DDBJ databases">
        <title>Culturing micro-colonial fungi from biological soil crusts in the Mojave desert and describing Neophaeococcomyces mojavensis, and introducing the new genera and species Taxawa tesnikishii.</title>
        <authorList>
            <person name="Kurbessoian T."/>
            <person name="Stajich J.E."/>
        </authorList>
    </citation>
    <scope>NUCLEOTIDE SEQUENCE</scope>
    <source>
        <strain evidence="1">JES_115</strain>
    </source>
</reference>
<organism evidence="1 2">
    <name type="scientific">Coniosporium tulheliwenetii</name>
    <dbReference type="NCBI Taxonomy" id="3383036"/>
    <lineage>
        <taxon>Eukaryota</taxon>
        <taxon>Fungi</taxon>
        <taxon>Dikarya</taxon>
        <taxon>Ascomycota</taxon>
        <taxon>Pezizomycotina</taxon>
        <taxon>Dothideomycetes</taxon>
        <taxon>Dothideomycetes incertae sedis</taxon>
        <taxon>Coniosporium</taxon>
    </lineage>
</organism>
<proteinExistence type="predicted"/>
<evidence type="ECO:0000313" key="2">
    <source>
        <dbReference type="Proteomes" id="UP001172680"/>
    </source>
</evidence>
<evidence type="ECO:0000313" key="1">
    <source>
        <dbReference type="EMBL" id="KAJ9633935.1"/>
    </source>
</evidence>
<protein>
    <submittedName>
        <fullName evidence="1">Uncharacterized protein</fullName>
    </submittedName>
</protein>
<gene>
    <name evidence="1" type="ORF">H2199_009184</name>
</gene>
<keyword evidence="2" id="KW-1185">Reference proteome</keyword>
<name>A0ACC2YEY9_9PEZI</name>